<dbReference type="InterPro" id="IPR036388">
    <property type="entry name" value="WH-like_DNA-bd_sf"/>
</dbReference>
<dbReference type="Gene3D" id="3.30.70.920">
    <property type="match status" value="1"/>
</dbReference>
<dbReference type="InterPro" id="IPR019887">
    <property type="entry name" value="Tscrpt_reg_AsnC/Lrp_C"/>
</dbReference>
<dbReference type="PANTHER" id="PTHR30154">
    <property type="entry name" value="LEUCINE-RESPONSIVE REGULATORY PROTEIN"/>
    <property type="match status" value="1"/>
</dbReference>
<keyword evidence="3" id="KW-0804">Transcription</keyword>
<accession>A0ABW0STT4</accession>
<gene>
    <name evidence="5" type="ORF">ACFPPB_02030</name>
</gene>
<dbReference type="Proteomes" id="UP001596111">
    <property type="component" value="Unassembled WGS sequence"/>
</dbReference>
<keyword evidence="2" id="KW-0238">DNA-binding</keyword>
<feature type="domain" description="HTH asnC-type" evidence="4">
    <location>
        <begin position="5"/>
        <end position="66"/>
    </location>
</feature>
<dbReference type="SUPFAM" id="SSF46785">
    <property type="entry name" value="Winged helix' DNA-binding domain"/>
    <property type="match status" value="1"/>
</dbReference>
<keyword evidence="6" id="KW-1185">Reference proteome</keyword>
<reference evidence="6" key="1">
    <citation type="journal article" date="2019" name="Int. J. Syst. Evol. Microbiol.">
        <title>The Global Catalogue of Microorganisms (GCM) 10K type strain sequencing project: providing services to taxonomists for standard genome sequencing and annotation.</title>
        <authorList>
            <consortium name="The Broad Institute Genomics Platform"/>
            <consortium name="The Broad Institute Genome Sequencing Center for Infectious Disease"/>
            <person name="Wu L."/>
            <person name="Ma J."/>
        </authorList>
    </citation>
    <scope>NUCLEOTIDE SEQUENCE [LARGE SCALE GENOMIC DNA]</scope>
    <source>
        <strain evidence="6">CGMCC 1.13587</strain>
    </source>
</reference>
<dbReference type="SUPFAM" id="SSF54909">
    <property type="entry name" value="Dimeric alpha+beta barrel"/>
    <property type="match status" value="1"/>
</dbReference>
<dbReference type="PANTHER" id="PTHR30154:SF34">
    <property type="entry name" value="TRANSCRIPTIONAL REGULATOR AZLB"/>
    <property type="match status" value="1"/>
</dbReference>
<sequence>MPLELDKFDRGILAILQRDARRSAELIGAAIGLSSSAVQRRIARLRDEAVIAAEVAIVDARIVGRPLTLIVDVEVERERPELLVSLKTWIAAEPAIQEAWYVTGEGDYVLIVSVRDVEGYDALMKKMVAENANVRRFQTRVALGTLKRGQLVPMDTVSG</sequence>
<evidence type="ECO:0000259" key="4">
    <source>
        <dbReference type="PROSITE" id="PS50956"/>
    </source>
</evidence>
<dbReference type="Pfam" id="PF01037">
    <property type="entry name" value="AsnC_trans_reg"/>
    <property type="match status" value="1"/>
</dbReference>
<evidence type="ECO:0000313" key="5">
    <source>
        <dbReference type="EMBL" id="MFC5579899.1"/>
    </source>
</evidence>
<dbReference type="InterPro" id="IPR000485">
    <property type="entry name" value="AsnC-type_HTH_dom"/>
</dbReference>
<comment type="caution">
    <text evidence="5">The sequence shown here is derived from an EMBL/GenBank/DDBJ whole genome shotgun (WGS) entry which is preliminary data.</text>
</comment>
<proteinExistence type="predicted"/>
<evidence type="ECO:0000256" key="3">
    <source>
        <dbReference type="ARBA" id="ARBA00023163"/>
    </source>
</evidence>
<dbReference type="Pfam" id="PF13404">
    <property type="entry name" value="HTH_AsnC-type"/>
    <property type="match status" value="1"/>
</dbReference>
<dbReference type="InterPro" id="IPR036390">
    <property type="entry name" value="WH_DNA-bd_sf"/>
</dbReference>
<evidence type="ECO:0000256" key="2">
    <source>
        <dbReference type="ARBA" id="ARBA00023125"/>
    </source>
</evidence>
<evidence type="ECO:0000256" key="1">
    <source>
        <dbReference type="ARBA" id="ARBA00023015"/>
    </source>
</evidence>
<name>A0ABW0STT4_9GAMM</name>
<dbReference type="PRINTS" id="PR00033">
    <property type="entry name" value="HTHASNC"/>
</dbReference>
<dbReference type="InterPro" id="IPR019888">
    <property type="entry name" value="Tscrpt_reg_AsnC-like"/>
</dbReference>
<dbReference type="InterPro" id="IPR011008">
    <property type="entry name" value="Dimeric_a/b-barrel"/>
</dbReference>
<organism evidence="5 6">
    <name type="scientific">Rhodanobacter terrae</name>
    <dbReference type="NCBI Taxonomy" id="418647"/>
    <lineage>
        <taxon>Bacteria</taxon>
        <taxon>Pseudomonadati</taxon>
        <taxon>Pseudomonadota</taxon>
        <taxon>Gammaproteobacteria</taxon>
        <taxon>Lysobacterales</taxon>
        <taxon>Rhodanobacteraceae</taxon>
        <taxon>Rhodanobacter</taxon>
    </lineage>
</organism>
<dbReference type="PROSITE" id="PS50956">
    <property type="entry name" value="HTH_ASNC_2"/>
    <property type="match status" value="1"/>
</dbReference>
<dbReference type="SMART" id="SM00344">
    <property type="entry name" value="HTH_ASNC"/>
    <property type="match status" value="1"/>
</dbReference>
<evidence type="ECO:0000313" key="6">
    <source>
        <dbReference type="Proteomes" id="UP001596111"/>
    </source>
</evidence>
<protein>
    <submittedName>
        <fullName evidence="5">Lrp/AsnC family transcriptional regulator</fullName>
    </submittedName>
</protein>
<dbReference type="RefSeq" id="WP_377323915.1">
    <property type="nucleotide sequence ID" value="NZ_JBHSNG010000002.1"/>
</dbReference>
<dbReference type="EMBL" id="JBHSNG010000002">
    <property type="protein sequence ID" value="MFC5579899.1"/>
    <property type="molecule type" value="Genomic_DNA"/>
</dbReference>
<keyword evidence="1" id="KW-0805">Transcription regulation</keyword>
<dbReference type="Gene3D" id="1.10.10.10">
    <property type="entry name" value="Winged helix-like DNA-binding domain superfamily/Winged helix DNA-binding domain"/>
    <property type="match status" value="1"/>
</dbReference>